<dbReference type="Proteomes" id="UP000217065">
    <property type="component" value="Unassembled WGS sequence"/>
</dbReference>
<evidence type="ECO:0000313" key="3">
    <source>
        <dbReference type="Proteomes" id="UP000217065"/>
    </source>
</evidence>
<feature type="transmembrane region" description="Helical" evidence="1">
    <location>
        <begin position="68"/>
        <end position="85"/>
    </location>
</feature>
<evidence type="ECO:0000256" key="1">
    <source>
        <dbReference type="SAM" id="Phobius"/>
    </source>
</evidence>
<keyword evidence="1" id="KW-0812">Transmembrane</keyword>
<name>A0A264W4F0_9BACL</name>
<evidence type="ECO:0000313" key="2">
    <source>
        <dbReference type="EMBL" id="OZS78452.1"/>
    </source>
</evidence>
<keyword evidence="1" id="KW-1133">Transmembrane helix</keyword>
<dbReference type="EMBL" id="NOKQ01000196">
    <property type="protein sequence ID" value="OZS78452.1"/>
    <property type="molecule type" value="Genomic_DNA"/>
</dbReference>
<protein>
    <submittedName>
        <fullName evidence="2">Uncharacterized protein</fullName>
    </submittedName>
</protein>
<feature type="transmembrane region" description="Helical" evidence="1">
    <location>
        <begin position="38"/>
        <end position="56"/>
    </location>
</feature>
<dbReference type="AlphaFoldDB" id="A0A264W4F0"/>
<accession>A0A264W4F0</accession>
<keyword evidence="1" id="KW-0472">Membrane</keyword>
<comment type="caution">
    <text evidence="2">The sequence shown here is derived from an EMBL/GenBank/DDBJ whole genome shotgun (WGS) entry which is preliminary data.</text>
</comment>
<proteinExistence type="predicted"/>
<organism evidence="2 3">
    <name type="scientific">Tetzosporium hominis</name>
    <dbReference type="NCBI Taxonomy" id="2020506"/>
    <lineage>
        <taxon>Bacteria</taxon>
        <taxon>Bacillati</taxon>
        <taxon>Bacillota</taxon>
        <taxon>Bacilli</taxon>
        <taxon>Bacillales</taxon>
        <taxon>Caryophanaceae</taxon>
        <taxon>Tetzosporium</taxon>
    </lineage>
</organism>
<keyword evidence="3" id="KW-1185">Reference proteome</keyword>
<feature type="transmembrane region" description="Helical" evidence="1">
    <location>
        <begin position="12"/>
        <end position="31"/>
    </location>
</feature>
<gene>
    <name evidence="2" type="ORF">CF394_06760</name>
</gene>
<reference evidence="2 3" key="1">
    <citation type="submission" date="2017-07" db="EMBL/GenBank/DDBJ databases">
        <title>Tetzosporium hominis gen.nov. sp.nov.</title>
        <authorList>
            <person name="Tetz G."/>
            <person name="Tetz V."/>
        </authorList>
    </citation>
    <scope>NUCLEOTIDE SEQUENCE [LARGE SCALE GENOMIC DNA]</scope>
    <source>
        <strain evidence="2 3">VT-49</strain>
    </source>
</reference>
<sequence>MNSDFEFATFHLTIASVMLGILIALLILSLIFREKKELFHLLNTLILFLYASAILIFQWDYMLINFPYYFYGFLVFWVIILVLVIRDSLRFKKSRNPSKSNELY</sequence>